<dbReference type="KEGG" id="nti:DNFV4_03090"/>
<accession>A0AA86N155</accession>
<keyword evidence="1" id="KW-0328">Glycosyltransferase</keyword>
<protein>
    <submittedName>
        <fullName evidence="4">Glycosyltransferase</fullName>
    </submittedName>
</protein>
<reference evidence="4" key="1">
    <citation type="submission" date="2022-10" db="EMBL/GenBank/DDBJ databases">
        <authorList>
            <person name="Koch H."/>
        </authorList>
    </citation>
    <scope>NUCLEOTIDE SEQUENCE</scope>
    <source>
        <strain evidence="4">DNF</strain>
    </source>
</reference>
<keyword evidence="5" id="KW-1185">Reference proteome</keyword>
<dbReference type="Pfam" id="PF13692">
    <property type="entry name" value="Glyco_trans_1_4"/>
    <property type="match status" value="1"/>
</dbReference>
<organism evidence="4 5">
    <name type="scientific">Nitrospira tepida</name>
    <dbReference type="NCBI Taxonomy" id="2973512"/>
    <lineage>
        <taxon>Bacteria</taxon>
        <taxon>Pseudomonadati</taxon>
        <taxon>Nitrospirota</taxon>
        <taxon>Nitrospiria</taxon>
        <taxon>Nitrospirales</taxon>
        <taxon>Nitrospiraceae</taxon>
        <taxon>Nitrospira</taxon>
    </lineage>
</organism>
<evidence type="ECO:0000256" key="2">
    <source>
        <dbReference type="ARBA" id="ARBA00022679"/>
    </source>
</evidence>
<dbReference type="SUPFAM" id="SSF53756">
    <property type="entry name" value="UDP-Glycosyltransferase/glycogen phosphorylase"/>
    <property type="match status" value="1"/>
</dbReference>
<dbReference type="Proteomes" id="UP001179121">
    <property type="component" value="Chromosome"/>
</dbReference>
<name>A0AA86N155_9BACT</name>
<sequence>MGILSLSDIANDPRVRRQGDALHQAGWSVFGVGLPGRPAPQPAWKIFTEPELSYDAEPQVPSSGARLAGMIRRVRSRFKRVPLARKLWSVVRAAKRLADLLAIWWRPEHAQRLYWTWPEPLQLYRACQGRTADIWLANDWITLPLAARLARECGGVYVYDTHELALHEYSERLQWRLFKRPVIAAIERAGIQGARHVSAVSNGIAATLKAEYGLAQLPTVIRNMPSYQEATFQPVGSSIKVLYHGILVPNRGLEEAIESVRSWRSDLCLTLRGPGNAAYLDALRARADALGVGDRVIFAAPVAMTDLVSEARRFDVGFFALPGHSRHNRYALPNKFFEYVMAGLALCVSDLPEMSALLKEHDLGVVIPDTCPDTIAATVNALTPASIEGYKRNALRAAQELNWDCESRKLISAYDALVDDVRRMEV</sequence>
<dbReference type="InterPro" id="IPR028098">
    <property type="entry name" value="Glyco_trans_4-like_N"/>
</dbReference>
<evidence type="ECO:0000259" key="3">
    <source>
        <dbReference type="Pfam" id="PF13439"/>
    </source>
</evidence>
<dbReference type="PANTHER" id="PTHR12526:SF629">
    <property type="entry name" value="TEICHURONIC ACID BIOSYNTHESIS GLYCOSYLTRANSFERASE TUAH-RELATED"/>
    <property type="match status" value="1"/>
</dbReference>
<keyword evidence="2" id="KW-0808">Transferase</keyword>
<dbReference type="EMBL" id="OX365700">
    <property type="protein sequence ID" value="CAI4032660.1"/>
    <property type="molecule type" value="Genomic_DNA"/>
</dbReference>
<dbReference type="Gene3D" id="3.40.50.2000">
    <property type="entry name" value="Glycogen Phosphorylase B"/>
    <property type="match status" value="2"/>
</dbReference>
<dbReference type="PANTHER" id="PTHR12526">
    <property type="entry name" value="GLYCOSYLTRANSFERASE"/>
    <property type="match status" value="1"/>
</dbReference>
<dbReference type="Pfam" id="PF13439">
    <property type="entry name" value="Glyco_transf_4"/>
    <property type="match status" value="1"/>
</dbReference>
<evidence type="ECO:0000256" key="1">
    <source>
        <dbReference type="ARBA" id="ARBA00022676"/>
    </source>
</evidence>
<feature type="domain" description="Glycosyltransferase subfamily 4-like N-terminal" evidence="3">
    <location>
        <begin position="109"/>
        <end position="223"/>
    </location>
</feature>
<evidence type="ECO:0000313" key="5">
    <source>
        <dbReference type="Proteomes" id="UP001179121"/>
    </source>
</evidence>
<dbReference type="GO" id="GO:0016757">
    <property type="term" value="F:glycosyltransferase activity"/>
    <property type="evidence" value="ECO:0007669"/>
    <property type="project" value="UniProtKB-KW"/>
</dbReference>
<evidence type="ECO:0000313" key="4">
    <source>
        <dbReference type="EMBL" id="CAI4032660.1"/>
    </source>
</evidence>
<proteinExistence type="predicted"/>
<dbReference type="AlphaFoldDB" id="A0AA86N155"/>
<gene>
    <name evidence="4" type="ORF">DNFV4_03090</name>
</gene>